<proteinExistence type="predicted"/>
<dbReference type="Gramene" id="Bo2g097300.1">
    <property type="protein sequence ID" value="Bo2g097300.1"/>
    <property type="gene ID" value="Bo2g097300"/>
</dbReference>
<evidence type="ECO:0000313" key="2">
    <source>
        <dbReference type="Proteomes" id="UP000032141"/>
    </source>
</evidence>
<name>A0A0D3AS04_BRAOL</name>
<dbReference type="EnsemblPlants" id="Bo2g097300.1">
    <property type="protein sequence ID" value="Bo2g097300.1"/>
    <property type="gene ID" value="Bo2g097300"/>
</dbReference>
<dbReference type="Proteomes" id="UP000032141">
    <property type="component" value="Chromosome C2"/>
</dbReference>
<protein>
    <submittedName>
        <fullName evidence="1">Uncharacterized protein</fullName>
    </submittedName>
</protein>
<accession>A0A0D3AS04</accession>
<organism evidence="1 2">
    <name type="scientific">Brassica oleracea var. oleracea</name>
    <dbReference type="NCBI Taxonomy" id="109376"/>
    <lineage>
        <taxon>Eukaryota</taxon>
        <taxon>Viridiplantae</taxon>
        <taxon>Streptophyta</taxon>
        <taxon>Embryophyta</taxon>
        <taxon>Tracheophyta</taxon>
        <taxon>Spermatophyta</taxon>
        <taxon>Magnoliopsida</taxon>
        <taxon>eudicotyledons</taxon>
        <taxon>Gunneridae</taxon>
        <taxon>Pentapetalae</taxon>
        <taxon>rosids</taxon>
        <taxon>malvids</taxon>
        <taxon>Brassicales</taxon>
        <taxon>Brassicaceae</taxon>
        <taxon>Brassiceae</taxon>
        <taxon>Brassica</taxon>
    </lineage>
</organism>
<evidence type="ECO:0000313" key="1">
    <source>
        <dbReference type="EnsemblPlants" id="Bo2g097300.1"/>
    </source>
</evidence>
<keyword evidence="2" id="KW-1185">Reference proteome</keyword>
<reference evidence="1 2" key="1">
    <citation type="journal article" date="2014" name="Genome Biol.">
        <title>Transcriptome and methylome profiling reveals relics of genome dominance in the mesopolyploid Brassica oleracea.</title>
        <authorList>
            <person name="Parkin I.A."/>
            <person name="Koh C."/>
            <person name="Tang H."/>
            <person name="Robinson S.J."/>
            <person name="Kagale S."/>
            <person name="Clarke W.E."/>
            <person name="Town C.D."/>
            <person name="Nixon J."/>
            <person name="Krishnakumar V."/>
            <person name="Bidwell S.L."/>
            <person name="Denoeud F."/>
            <person name="Belcram H."/>
            <person name="Links M.G."/>
            <person name="Just J."/>
            <person name="Clarke C."/>
            <person name="Bender T."/>
            <person name="Huebert T."/>
            <person name="Mason A.S."/>
            <person name="Pires J.C."/>
            <person name="Barker G."/>
            <person name="Moore J."/>
            <person name="Walley P.G."/>
            <person name="Manoli S."/>
            <person name="Batley J."/>
            <person name="Edwards D."/>
            <person name="Nelson M.N."/>
            <person name="Wang X."/>
            <person name="Paterson A.H."/>
            <person name="King G."/>
            <person name="Bancroft I."/>
            <person name="Chalhoub B."/>
            <person name="Sharpe A.G."/>
        </authorList>
    </citation>
    <scope>NUCLEOTIDE SEQUENCE</scope>
    <source>
        <strain evidence="1 2">cv. TO1000</strain>
    </source>
</reference>
<dbReference type="AlphaFoldDB" id="A0A0D3AS04"/>
<reference evidence="1" key="2">
    <citation type="submission" date="2015-03" db="UniProtKB">
        <authorList>
            <consortium name="EnsemblPlants"/>
        </authorList>
    </citation>
    <scope>IDENTIFICATION</scope>
</reference>
<dbReference type="HOGENOM" id="CLU_2430117_0_0_1"/>
<sequence>MPQTVGNPLGFSFGNTSEYSCKTSVRSLGISGAMLEEEAIRVSLYTSKRNGCCEHKDFFTWLPLIKKFEFLGDTLGSDGLGALSRLFFSWS</sequence>